<dbReference type="InterPro" id="IPR013976">
    <property type="entry name" value="HDOD"/>
</dbReference>
<dbReference type="KEGG" id="smam:Mal15_06390"/>
<dbReference type="PROSITE" id="PS50110">
    <property type="entry name" value="RESPONSE_REGULATORY"/>
    <property type="match status" value="1"/>
</dbReference>
<reference evidence="4 5" key="1">
    <citation type="submission" date="2019-02" db="EMBL/GenBank/DDBJ databases">
        <title>Planctomycetal bacteria perform biofilm scaping via a novel small molecule.</title>
        <authorList>
            <person name="Jeske O."/>
            <person name="Boedeker C."/>
            <person name="Wiegand S."/>
            <person name="Breitling P."/>
            <person name="Kallscheuer N."/>
            <person name="Jogler M."/>
            <person name="Rohde M."/>
            <person name="Petersen J."/>
            <person name="Medema M.H."/>
            <person name="Surup F."/>
            <person name="Jogler C."/>
        </authorList>
    </citation>
    <scope>NUCLEOTIDE SEQUENCE [LARGE SCALE GENOMIC DNA]</scope>
    <source>
        <strain evidence="4 5">Mal15</strain>
    </source>
</reference>
<dbReference type="InterPro" id="IPR052340">
    <property type="entry name" value="RNase_Y/CdgJ"/>
</dbReference>
<dbReference type="PANTHER" id="PTHR33525">
    <property type="match status" value="1"/>
</dbReference>
<dbReference type="Gene3D" id="3.40.50.2300">
    <property type="match status" value="1"/>
</dbReference>
<comment type="caution">
    <text evidence="1">Lacks conserved residue(s) required for the propagation of feature annotation.</text>
</comment>
<evidence type="ECO:0000313" key="4">
    <source>
        <dbReference type="EMBL" id="QEF96611.1"/>
    </source>
</evidence>
<dbReference type="CDD" id="cd00077">
    <property type="entry name" value="HDc"/>
    <property type="match status" value="1"/>
</dbReference>
<evidence type="ECO:0000313" key="5">
    <source>
        <dbReference type="Proteomes" id="UP000321353"/>
    </source>
</evidence>
<dbReference type="SUPFAM" id="SSF109604">
    <property type="entry name" value="HD-domain/PDEase-like"/>
    <property type="match status" value="1"/>
</dbReference>
<dbReference type="InterPro" id="IPR011006">
    <property type="entry name" value="CheY-like_superfamily"/>
</dbReference>
<protein>
    <submittedName>
        <fullName evidence="4">Nitrogen assimilation regulatory protein</fullName>
    </submittedName>
</protein>
<dbReference type="InterPro" id="IPR006675">
    <property type="entry name" value="HDIG_dom"/>
</dbReference>
<dbReference type="Pfam" id="PF08668">
    <property type="entry name" value="HDOD"/>
    <property type="match status" value="1"/>
</dbReference>
<dbReference type="RefSeq" id="WP_147866407.1">
    <property type="nucleotide sequence ID" value="NZ_CP036264.1"/>
</dbReference>
<dbReference type="SMART" id="SM00448">
    <property type="entry name" value="REC"/>
    <property type="match status" value="1"/>
</dbReference>
<evidence type="ECO:0000259" key="3">
    <source>
        <dbReference type="PROSITE" id="PS51833"/>
    </source>
</evidence>
<proteinExistence type="predicted"/>
<dbReference type="Gene3D" id="1.10.3210.10">
    <property type="entry name" value="Hypothetical protein af1432"/>
    <property type="match status" value="1"/>
</dbReference>
<dbReference type="PROSITE" id="PS51833">
    <property type="entry name" value="HDOD"/>
    <property type="match status" value="1"/>
</dbReference>
<organism evidence="4 5">
    <name type="scientific">Stieleria maiorica</name>
    <dbReference type="NCBI Taxonomy" id="2795974"/>
    <lineage>
        <taxon>Bacteria</taxon>
        <taxon>Pseudomonadati</taxon>
        <taxon>Planctomycetota</taxon>
        <taxon>Planctomycetia</taxon>
        <taxon>Pirellulales</taxon>
        <taxon>Pirellulaceae</taxon>
        <taxon>Stieleria</taxon>
    </lineage>
</organism>
<evidence type="ECO:0000259" key="2">
    <source>
        <dbReference type="PROSITE" id="PS50110"/>
    </source>
</evidence>
<dbReference type="InterPro" id="IPR001789">
    <property type="entry name" value="Sig_transdc_resp-reg_receiver"/>
</dbReference>
<feature type="domain" description="Response regulatory" evidence="2">
    <location>
        <begin position="2"/>
        <end position="117"/>
    </location>
</feature>
<keyword evidence="5" id="KW-1185">Reference proteome</keyword>
<dbReference type="AlphaFoldDB" id="A0A5B9M652"/>
<sequence>MKILLVDDEERVLRGVSRWIKGEIDQWEVVTAASGAEALRLLESGNFNVIVSEMQMSGMDGAELLSRVEQRHPDVFRVVLSGQADRDTALTAVQPMHQYLSKPCDLNVLVDAIKRAETFQATITSPAVLDAIGQANGLSSVPGVISEINAALAGERWNAQLIATIVARDPMLSARTLQVANSAIFALPYPVLDVNHAVSLVGADVILGLALSQAVMLRSVDETAIRSSHALFNHSFQVAVLAREFTRHLHPSDDTYGAVFSGALLHDIGKLILMDTFPDQYSKLLRVSVAENRPLWELELDGIGATHQGVGAYLLALWGLPAAIVEIVASHHNFDVCSRRSLDCQVVYAVNWLYHGGDEDIIDRGLKSANHTAQASTLAKQLLKWKHDAQIMAVQE</sequence>
<feature type="domain" description="HDOD" evidence="3">
    <location>
        <begin position="138"/>
        <end position="334"/>
    </location>
</feature>
<evidence type="ECO:0000256" key="1">
    <source>
        <dbReference type="PROSITE-ProRule" id="PRU00169"/>
    </source>
</evidence>
<dbReference type="SUPFAM" id="SSF52172">
    <property type="entry name" value="CheY-like"/>
    <property type="match status" value="1"/>
</dbReference>
<dbReference type="InterPro" id="IPR003607">
    <property type="entry name" value="HD/PDEase_dom"/>
</dbReference>
<dbReference type="Proteomes" id="UP000321353">
    <property type="component" value="Chromosome"/>
</dbReference>
<dbReference type="GO" id="GO:0000160">
    <property type="term" value="P:phosphorelay signal transduction system"/>
    <property type="evidence" value="ECO:0007669"/>
    <property type="project" value="InterPro"/>
</dbReference>
<dbReference type="NCBIfam" id="TIGR00277">
    <property type="entry name" value="HDIG"/>
    <property type="match status" value="1"/>
</dbReference>
<gene>
    <name evidence="4" type="primary">ntrC_1</name>
    <name evidence="4" type="ORF">Mal15_06390</name>
</gene>
<dbReference type="Pfam" id="PF00072">
    <property type="entry name" value="Response_reg"/>
    <property type="match status" value="1"/>
</dbReference>
<accession>A0A5B9M652</accession>
<name>A0A5B9M652_9BACT</name>
<dbReference type="PANTHER" id="PTHR33525:SF3">
    <property type="entry name" value="RIBONUCLEASE Y"/>
    <property type="match status" value="1"/>
</dbReference>
<dbReference type="EMBL" id="CP036264">
    <property type="protein sequence ID" value="QEF96611.1"/>
    <property type="molecule type" value="Genomic_DNA"/>
</dbReference>